<accession>A0A5Q6RZA6</accession>
<protein>
    <submittedName>
        <fullName evidence="2">Uncharacterized protein</fullName>
    </submittedName>
</protein>
<dbReference type="RefSeq" id="WP_149768965.1">
    <property type="nucleotide sequence ID" value="NZ_VDFQ02000002.1"/>
</dbReference>
<keyword evidence="1" id="KW-0812">Transmembrane</keyword>
<evidence type="ECO:0000313" key="3">
    <source>
        <dbReference type="Proteomes" id="UP000307768"/>
    </source>
</evidence>
<dbReference type="NCBIfam" id="NF041681">
    <property type="entry name" value="HGxxPAAW"/>
    <property type="match status" value="1"/>
</dbReference>
<dbReference type="AlphaFoldDB" id="A0A5Q6RZA6"/>
<organism evidence="2 3">
    <name type="scientific">Mumia zhuanghuii</name>
    <dbReference type="NCBI Taxonomy" id="2585211"/>
    <lineage>
        <taxon>Bacteria</taxon>
        <taxon>Bacillati</taxon>
        <taxon>Actinomycetota</taxon>
        <taxon>Actinomycetes</taxon>
        <taxon>Propionibacteriales</taxon>
        <taxon>Nocardioidaceae</taxon>
        <taxon>Mumia</taxon>
    </lineage>
</organism>
<dbReference type="Proteomes" id="UP000307768">
    <property type="component" value="Unassembled WGS sequence"/>
</dbReference>
<reference evidence="2 3" key="1">
    <citation type="submission" date="2019-09" db="EMBL/GenBank/DDBJ databases">
        <title>Mumia zhuanghuii sp. nov. isolated from the intestinal contents of plateau pika (Ochotona curzoniae) in the Qinghai-Tibet plateau of China.</title>
        <authorList>
            <person name="Tian Z."/>
        </authorList>
    </citation>
    <scope>NUCLEOTIDE SEQUENCE [LARGE SCALE GENOMIC DNA]</scope>
    <source>
        <strain evidence="3">350</strain>
    </source>
</reference>
<comment type="caution">
    <text evidence="2">The sequence shown here is derived from an EMBL/GenBank/DDBJ whole genome shotgun (WGS) entry which is preliminary data.</text>
</comment>
<evidence type="ECO:0000313" key="2">
    <source>
        <dbReference type="EMBL" id="KAA1423446.1"/>
    </source>
</evidence>
<feature type="transmembrane region" description="Helical" evidence="1">
    <location>
        <begin position="34"/>
        <end position="59"/>
    </location>
</feature>
<proteinExistence type="predicted"/>
<keyword evidence="1" id="KW-0472">Membrane</keyword>
<dbReference type="EMBL" id="VDFQ02000002">
    <property type="protein sequence ID" value="KAA1423446.1"/>
    <property type="molecule type" value="Genomic_DNA"/>
</dbReference>
<evidence type="ECO:0000256" key="1">
    <source>
        <dbReference type="SAM" id="Phobius"/>
    </source>
</evidence>
<name>A0A5Q6RZA6_9ACTN</name>
<gene>
    <name evidence="2" type="ORF">FE697_007515</name>
</gene>
<keyword evidence="1" id="KW-1133">Transmembrane helix</keyword>
<sequence length="62" mass="6134">MHGSSPAAWTAVVICLIGFTVGGVALLMGPAWVLFWIGVALTLGSAVVAKVMSAAGLGAKAH</sequence>
<dbReference type="OrthoDB" id="3872677at2"/>
<feature type="transmembrane region" description="Helical" evidence="1">
    <location>
        <begin position="7"/>
        <end position="28"/>
    </location>
</feature>